<feature type="region of interest" description="Disordered" evidence="1">
    <location>
        <begin position="1"/>
        <end position="48"/>
    </location>
</feature>
<reference evidence="2 3" key="1">
    <citation type="submission" date="2019-03" db="EMBL/GenBank/DDBJ databases">
        <title>First draft genome of Liparis tanakae, snailfish: a comprehensive survey of snailfish specific genes.</title>
        <authorList>
            <person name="Kim W."/>
            <person name="Song I."/>
            <person name="Jeong J.-H."/>
            <person name="Kim D."/>
            <person name="Kim S."/>
            <person name="Ryu S."/>
            <person name="Song J.Y."/>
            <person name="Lee S.K."/>
        </authorList>
    </citation>
    <scope>NUCLEOTIDE SEQUENCE [LARGE SCALE GENOMIC DNA]</scope>
    <source>
        <tissue evidence="2">Muscle</tissue>
    </source>
</reference>
<dbReference type="Proteomes" id="UP000314294">
    <property type="component" value="Unassembled WGS sequence"/>
</dbReference>
<protein>
    <submittedName>
        <fullName evidence="2">Uncharacterized protein</fullName>
    </submittedName>
</protein>
<keyword evidence="3" id="KW-1185">Reference proteome</keyword>
<name>A0A4Z2ILG5_9TELE</name>
<comment type="caution">
    <text evidence="2">The sequence shown here is derived from an EMBL/GenBank/DDBJ whole genome shotgun (WGS) entry which is preliminary data.</text>
</comment>
<feature type="compositionally biased region" description="Polar residues" evidence="1">
    <location>
        <begin position="1"/>
        <end position="13"/>
    </location>
</feature>
<feature type="region of interest" description="Disordered" evidence="1">
    <location>
        <begin position="83"/>
        <end position="107"/>
    </location>
</feature>
<evidence type="ECO:0000313" key="2">
    <source>
        <dbReference type="EMBL" id="TNN78900.1"/>
    </source>
</evidence>
<evidence type="ECO:0000256" key="1">
    <source>
        <dbReference type="SAM" id="MobiDB-lite"/>
    </source>
</evidence>
<proteinExistence type="predicted"/>
<gene>
    <name evidence="2" type="ORF">EYF80_010826</name>
</gene>
<dbReference type="AlphaFoldDB" id="A0A4Z2ILG5"/>
<accession>A0A4Z2ILG5</accession>
<organism evidence="2 3">
    <name type="scientific">Liparis tanakae</name>
    <name type="common">Tanaka's snailfish</name>
    <dbReference type="NCBI Taxonomy" id="230148"/>
    <lineage>
        <taxon>Eukaryota</taxon>
        <taxon>Metazoa</taxon>
        <taxon>Chordata</taxon>
        <taxon>Craniata</taxon>
        <taxon>Vertebrata</taxon>
        <taxon>Euteleostomi</taxon>
        <taxon>Actinopterygii</taxon>
        <taxon>Neopterygii</taxon>
        <taxon>Teleostei</taxon>
        <taxon>Neoteleostei</taxon>
        <taxon>Acanthomorphata</taxon>
        <taxon>Eupercaria</taxon>
        <taxon>Perciformes</taxon>
        <taxon>Cottioidei</taxon>
        <taxon>Cottales</taxon>
        <taxon>Liparidae</taxon>
        <taxon>Liparis</taxon>
    </lineage>
</organism>
<dbReference type="EMBL" id="SRLO01000069">
    <property type="protein sequence ID" value="TNN78900.1"/>
    <property type="molecule type" value="Genomic_DNA"/>
</dbReference>
<sequence length="107" mass="11602">MELLSTCSSMQDDSCSRRTNPERQSASAPLMGLTHRTPRLSGYLPDERRSLSPRVALRSSLAIIRCLLIRSLSRDLLILCVPTSDRSSSSSSSSLQPSGGKDPLSPV</sequence>
<evidence type="ECO:0000313" key="3">
    <source>
        <dbReference type="Proteomes" id="UP000314294"/>
    </source>
</evidence>